<dbReference type="AlphaFoldDB" id="A0A5S5CP95"/>
<name>A0A5S5CP95_9ACTN</name>
<keyword evidence="2" id="KW-0732">Signal</keyword>
<evidence type="ECO:0000313" key="4">
    <source>
        <dbReference type="Proteomes" id="UP000322499"/>
    </source>
</evidence>
<protein>
    <recommendedName>
        <fullName evidence="5">Fibronectin type-III domain-containing protein</fullName>
    </recommendedName>
</protein>
<organism evidence="3 4">
    <name type="scientific">Blastococcus xanthinilyticus</name>
    <dbReference type="NCBI Taxonomy" id="1564164"/>
    <lineage>
        <taxon>Bacteria</taxon>
        <taxon>Bacillati</taxon>
        <taxon>Actinomycetota</taxon>
        <taxon>Actinomycetes</taxon>
        <taxon>Geodermatophilales</taxon>
        <taxon>Geodermatophilaceae</taxon>
        <taxon>Blastococcus</taxon>
    </lineage>
</organism>
<proteinExistence type="predicted"/>
<evidence type="ECO:0000313" key="3">
    <source>
        <dbReference type="EMBL" id="TYP82795.1"/>
    </source>
</evidence>
<feature type="chain" id="PRO_5024440865" description="Fibronectin type-III domain-containing protein" evidence="2">
    <location>
        <begin position="28"/>
        <end position="198"/>
    </location>
</feature>
<evidence type="ECO:0008006" key="5">
    <source>
        <dbReference type="Google" id="ProtNLM"/>
    </source>
</evidence>
<comment type="caution">
    <text evidence="3">The sequence shown here is derived from an EMBL/GenBank/DDBJ whole genome shotgun (WGS) entry which is preliminary data.</text>
</comment>
<feature type="compositionally biased region" description="Polar residues" evidence="1">
    <location>
        <begin position="92"/>
        <end position="104"/>
    </location>
</feature>
<dbReference type="PROSITE" id="PS51318">
    <property type="entry name" value="TAT"/>
    <property type="match status" value="1"/>
</dbReference>
<evidence type="ECO:0000256" key="1">
    <source>
        <dbReference type="SAM" id="MobiDB-lite"/>
    </source>
</evidence>
<feature type="region of interest" description="Disordered" evidence="1">
    <location>
        <begin position="92"/>
        <end position="114"/>
    </location>
</feature>
<reference evidence="3 4" key="1">
    <citation type="submission" date="2019-07" db="EMBL/GenBank/DDBJ databases">
        <title>Genomic Encyclopedia of Archaeal and Bacterial Type Strains, Phase II (KMG-II): from individual species to whole genera.</title>
        <authorList>
            <person name="Goeker M."/>
        </authorList>
    </citation>
    <scope>NUCLEOTIDE SEQUENCE [LARGE SCALE GENOMIC DNA]</scope>
    <source>
        <strain evidence="3 4">DSM 46842</strain>
    </source>
</reference>
<accession>A0A5S5CP95</accession>
<dbReference type="RefSeq" id="WP_166534963.1">
    <property type="nucleotide sequence ID" value="NZ_VNHW01000018.1"/>
</dbReference>
<evidence type="ECO:0000256" key="2">
    <source>
        <dbReference type="SAM" id="SignalP"/>
    </source>
</evidence>
<keyword evidence="4" id="KW-1185">Reference proteome</keyword>
<dbReference type="EMBL" id="VNHW01000018">
    <property type="protein sequence ID" value="TYP82795.1"/>
    <property type="molecule type" value="Genomic_DNA"/>
</dbReference>
<dbReference type="InterPro" id="IPR006311">
    <property type="entry name" value="TAT_signal"/>
</dbReference>
<gene>
    <name evidence="3" type="ORF">BD833_11831</name>
</gene>
<feature type="signal peptide" evidence="2">
    <location>
        <begin position="1"/>
        <end position="27"/>
    </location>
</feature>
<sequence length="198" mass="20982">MSRIRRVLVVAGLAVAVALGAALPAWAAFNDTAVVSTKIPTVTVQAPTGLTVEDHCVTTTTTTKRTVRTDPVTRVQTQTAWSRTITYADSSTNVDSTTQSSTAGPGTDETTTTTVDKNTDLHVTLRWTGSPTREVTGYLVSAHLGIDGSVAPMLRTTGTQVSAVQDADALYYRPSLLVTTETRYGWTADSARTTALTC</sequence>
<dbReference type="Proteomes" id="UP000322499">
    <property type="component" value="Unassembled WGS sequence"/>
</dbReference>